<gene>
    <name evidence="2" type="ORF">Q8A57_00960</name>
</gene>
<dbReference type="Pfam" id="PF14336">
    <property type="entry name" value="GLUCM-like_C"/>
    <property type="match status" value="1"/>
</dbReference>
<dbReference type="EMBL" id="JAUUUU010000001">
    <property type="protein sequence ID" value="MDP1519536.1"/>
    <property type="molecule type" value="Genomic_DNA"/>
</dbReference>
<sequence length="285" mass="31167">MTNEHDQLLSERIEQLLVERNMRGMADLRAHLRPGYCLRAAERLRACRGPVLIGTGFPVLDTFETDGPAGAIALYRALEGQGAEPILVCSEQLAMSLTGDFRVEAMPVGISPQLPERIREVLANICPELVVSIELPGRARDGRYYNMRGEDISEHTFCFDDFLTLADCPSIAIGDGGNEIGMGNLVEALASLDITPSATRCDELVIADVSNWAAHGLVAMLSYWSDIDYLSQWDNREVLEYLAERGSVDGVTRENTLSEDGLPCESGKLLVAGLQQLVNEARGGR</sequence>
<dbReference type="PANTHER" id="PTHR32022">
    <property type="entry name" value="D-GLUTAMATE CYCLASE, MITOCHONDRIAL"/>
    <property type="match status" value="1"/>
</dbReference>
<dbReference type="PANTHER" id="PTHR32022:SF10">
    <property type="entry name" value="D-GLUTAMATE CYCLASE, MITOCHONDRIAL"/>
    <property type="match status" value="1"/>
</dbReference>
<dbReference type="Proteomes" id="UP001178354">
    <property type="component" value="Unassembled WGS sequence"/>
</dbReference>
<feature type="domain" description="D-glutamate cyclase-like C-terminal" evidence="1">
    <location>
        <begin position="14"/>
        <end position="273"/>
    </location>
</feature>
<reference evidence="2" key="1">
    <citation type="journal article" date="2010" name="Int. J. Syst. Evol. Microbiol.">
        <title>Porticoccus litoralis gen. nov., sp. nov., a gammaproteobacterium isolated from the Yellow Sea.</title>
        <authorList>
            <person name="Oh H.M."/>
            <person name="Kim H."/>
            <person name="Kim K.M."/>
            <person name="Min G.S."/>
            <person name="Cho J.C."/>
        </authorList>
    </citation>
    <scope>NUCLEOTIDE SEQUENCE</scope>
    <source>
        <strain evidence="2">DSM 25064</strain>
    </source>
</reference>
<dbReference type="AlphaFoldDB" id="A0AAW8B152"/>
<proteinExistence type="predicted"/>
<dbReference type="Gene3D" id="3.90.1640.20">
    <property type="entry name" value="TON_0340"/>
    <property type="match status" value="1"/>
</dbReference>
<dbReference type="InterPro" id="IPR025504">
    <property type="entry name" value="GLUCM_C"/>
</dbReference>
<dbReference type="RefSeq" id="WP_305169050.1">
    <property type="nucleotide sequence ID" value="NZ_JAUUUU010000001.1"/>
</dbReference>
<name>A0AAW8B152_9GAMM</name>
<protein>
    <submittedName>
        <fullName evidence="2">DUF4392 domain-containing protein</fullName>
    </submittedName>
</protein>
<keyword evidence="3" id="KW-1185">Reference proteome</keyword>
<reference evidence="2" key="2">
    <citation type="submission" date="2023-08" db="EMBL/GenBank/DDBJ databases">
        <authorList>
            <person name="Luo J."/>
        </authorList>
    </citation>
    <scope>NUCLEOTIDE SEQUENCE</scope>
    <source>
        <strain evidence="2">DSM 25064</strain>
    </source>
</reference>
<evidence type="ECO:0000313" key="3">
    <source>
        <dbReference type="Proteomes" id="UP001178354"/>
    </source>
</evidence>
<evidence type="ECO:0000313" key="2">
    <source>
        <dbReference type="EMBL" id="MDP1519536.1"/>
    </source>
</evidence>
<evidence type="ECO:0000259" key="1">
    <source>
        <dbReference type="Pfam" id="PF14336"/>
    </source>
</evidence>
<organism evidence="2 3">
    <name type="scientific">Porticoccus litoralis</name>
    <dbReference type="NCBI Taxonomy" id="434086"/>
    <lineage>
        <taxon>Bacteria</taxon>
        <taxon>Pseudomonadati</taxon>
        <taxon>Pseudomonadota</taxon>
        <taxon>Gammaproteobacteria</taxon>
        <taxon>Cellvibrionales</taxon>
        <taxon>Porticoccaceae</taxon>
        <taxon>Porticoccus</taxon>
    </lineage>
</organism>
<accession>A0AAW8B152</accession>
<comment type="caution">
    <text evidence="2">The sequence shown here is derived from an EMBL/GenBank/DDBJ whole genome shotgun (WGS) entry which is preliminary data.</text>
</comment>